<dbReference type="InterPro" id="IPR036178">
    <property type="entry name" value="Formintransfe-cycloase-like_sf"/>
</dbReference>
<dbReference type="RefSeq" id="WP_386844072.1">
    <property type="nucleotide sequence ID" value="NZ_JBHUMK010000023.1"/>
</dbReference>
<evidence type="ECO:0000259" key="2">
    <source>
        <dbReference type="Pfam" id="PF04961"/>
    </source>
</evidence>
<keyword evidence="1" id="KW-0812">Transmembrane</keyword>
<organism evidence="3 4">
    <name type="scientific">Deinococcus taklimakanensis</name>
    <dbReference type="NCBI Taxonomy" id="536443"/>
    <lineage>
        <taxon>Bacteria</taxon>
        <taxon>Thermotogati</taxon>
        <taxon>Deinococcota</taxon>
        <taxon>Deinococci</taxon>
        <taxon>Deinococcales</taxon>
        <taxon>Deinococcaceae</taxon>
        <taxon>Deinococcus</taxon>
    </lineage>
</organism>
<proteinExistence type="predicted"/>
<evidence type="ECO:0000256" key="1">
    <source>
        <dbReference type="SAM" id="Phobius"/>
    </source>
</evidence>
<dbReference type="EMBL" id="JBHUMK010000023">
    <property type="protein sequence ID" value="MFD2609023.1"/>
    <property type="molecule type" value="Genomic_DNA"/>
</dbReference>
<evidence type="ECO:0000313" key="4">
    <source>
        <dbReference type="Proteomes" id="UP001597475"/>
    </source>
</evidence>
<keyword evidence="4" id="KW-1185">Reference proteome</keyword>
<dbReference type="Proteomes" id="UP001597475">
    <property type="component" value="Unassembled WGS sequence"/>
</dbReference>
<reference evidence="4" key="1">
    <citation type="journal article" date="2019" name="Int. J. Syst. Evol. Microbiol.">
        <title>The Global Catalogue of Microorganisms (GCM) 10K type strain sequencing project: providing services to taxonomists for standard genome sequencing and annotation.</title>
        <authorList>
            <consortium name="The Broad Institute Genomics Platform"/>
            <consortium name="The Broad Institute Genome Sequencing Center for Infectious Disease"/>
            <person name="Wu L."/>
            <person name="Ma J."/>
        </authorList>
    </citation>
    <scope>NUCLEOTIDE SEQUENCE [LARGE SCALE GENOMIC DNA]</scope>
    <source>
        <strain evidence="4">KCTC 33842</strain>
    </source>
</reference>
<sequence>MTPDTPTLWTRPAADLLAETASHQPTPGGGSVAALSGAFGAALVHMAAVISRNKARKSGAEVPAELETALADLEQTQLRLRALADDDVAVFRRFVDATKLPKSTPGETQARAEALAHAGEVARQTPLDIARSCVAALETARSLLPVTHAEVISDVGAGAALLRGALDAALLTLDINLRRLPDPERAEWQARRGDLARRGHADADAVLEGARAQITADNG</sequence>
<evidence type="ECO:0000313" key="3">
    <source>
        <dbReference type="EMBL" id="MFD2609023.1"/>
    </source>
</evidence>
<dbReference type="SUPFAM" id="SSF101262">
    <property type="entry name" value="Methenyltetrahydrofolate cyclohydrolase-like"/>
    <property type="match status" value="1"/>
</dbReference>
<feature type="domain" description="Cyclodeaminase/cyclohydrolase" evidence="2">
    <location>
        <begin position="14"/>
        <end position="189"/>
    </location>
</feature>
<gene>
    <name evidence="3" type="ORF">ACFSR9_06145</name>
</gene>
<dbReference type="Pfam" id="PF04961">
    <property type="entry name" value="FTCD_C"/>
    <property type="match status" value="1"/>
</dbReference>
<comment type="caution">
    <text evidence="3">The sequence shown here is derived from an EMBL/GenBank/DDBJ whole genome shotgun (WGS) entry which is preliminary data.</text>
</comment>
<dbReference type="Gene3D" id="1.20.120.680">
    <property type="entry name" value="Formiminotetrahydrofolate cyclodeaminase monomer, up-and-down helical bundle"/>
    <property type="match status" value="1"/>
</dbReference>
<name>A0ABW5P1K1_9DEIO</name>
<accession>A0ABW5P1K1</accession>
<dbReference type="InterPro" id="IPR007044">
    <property type="entry name" value="Cyclodeamin/CycHdrlase"/>
</dbReference>
<keyword evidence="1" id="KW-1133">Transmembrane helix</keyword>
<protein>
    <submittedName>
        <fullName evidence="3">Cyclodeaminase/cyclohydrolase family protein</fullName>
    </submittedName>
</protein>
<feature type="transmembrane region" description="Helical" evidence="1">
    <location>
        <begin position="32"/>
        <end position="50"/>
    </location>
</feature>
<keyword evidence="1" id="KW-0472">Membrane</keyword>